<keyword evidence="1" id="KW-0812">Transmembrane</keyword>
<reference evidence="2 3" key="1">
    <citation type="submission" date="2019-03" db="EMBL/GenBank/DDBJ databases">
        <title>Genomic Encyclopedia of Type Strains, Phase IV (KMG-IV): sequencing the most valuable type-strain genomes for metagenomic binning, comparative biology and taxonomic classification.</title>
        <authorList>
            <person name="Goeker M."/>
        </authorList>
    </citation>
    <scope>NUCLEOTIDE SEQUENCE [LARGE SCALE GENOMIC DNA]</scope>
    <source>
        <strain evidence="2 3">DSM 100013</strain>
    </source>
</reference>
<organism evidence="2 3">
    <name type="scientific">Serpentinicella alkaliphila</name>
    <dbReference type="NCBI Taxonomy" id="1734049"/>
    <lineage>
        <taxon>Bacteria</taxon>
        <taxon>Bacillati</taxon>
        <taxon>Bacillota</taxon>
        <taxon>Clostridia</taxon>
        <taxon>Peptostreptococcales</taxon>
        <taxon>Natronincolaceae</taxon>
        <taxon>Serpentinicella</taxon>
    </lineage>
</organism>
<feature type="transmembrane region" description="Helical" evidence="1">
    <location>
        <begin position="52"/>
        <end position="79"/>
    </location>
</feature>
<name>A0A4R2TQI8_9FIRM</name>
<evidence type="ECO:0000256" key="1">
    <source>
        <dbReference type="SAM" id="Phobius"/>
    </source>
</evidence>
<evidence type="ECO:0000313" key="3">
    <source>
        <dbReference type="Proteomes" id="UP000295504"/>
    </source>
</evidence>
<dbReference type="AlphaFoldDB" id="A0A4R2TQI8"/>
<protein>
    <submittedName>
        <fullName evidence="2">Uncharacterized protein DUF4321</fullName>
    </submittedName>
</protein>
<dbReference type="Pfam" id="PF14209">
    <property type="entry name" value="DUF4321"/>
    <property type="match status" value="1"/>
</dbReference>
<gene>
    <name evidence="2" type="ORF">EDD79_103436</name>
</gene>
<accession>A0A4R2TQI8</accession>
<sequence length="82" mass="8656">MSKQKSSLVLVVFIVTGVILGSLIGSFLGNMLPVLSYGPGPLGISNFNANLGIIHLNFTLLFDINVASLIGLLLAIGIFKRL</sequence>
<feature type="transmembrane region" description="Helical" evidence="1">
    <location>
        <begin position="7"/>
        <end position="32"/>
    </location>
</feature>
<keyword evidence="3" id="KW-1185">Reference proteome</keyword>
<dbReference type="Proteomes" id="UP000295504">
    <property type="component" value="Unassembled WGS sequence"/>
</dbReference>
<proteinExistence type="predicted"/>
<dbReference type="RefSeq" id="WP_132849164.1">
    <property type="nucleotide sequence ID" value="NZ_CP058648.1"/>
</dbReference>
<dbReference type="InterPro" id="IPR025470">
    <property type="entry name" value="DUF4321"/>
</dbReference>
<keyword evidence="1" id="KW-1133">Transmembrane helix</keyword>
<keyword evidence="1" id="KW-0472">Membrane</keyword>
<comment type="caution">
    <text evidence="2">The sequence shown here is derived from an EMBL/GenBank/DDBJ whole genome shotgun (WGS) entry which is preliminary data.</text>
</comment>
<dbReference type="OrthoDB" id="1956360at2"/>
<dbReference type="EMBL" id="SLYC01000034">
    <property type="protein sequence ID" value="TCP99748.1"/>
    <property type="molecule type" value="Genomic_DNA"/>
</dbReference>
<evidence type="ECO:0000313" key="2">
    <source>
        <dbReference type="EMBL" id="TCP99748.1"/>
    </source>
</evidence>